<feature type="transmembrane region" description="Helical" evidence="6">
    <location>
        <begin position="176"/>
        <end position="197"/>
    </location>
</feature>
<evidence type="ECO:0000313" key="8">
    <source>
        <dbReference type="Proteomes" id="UP000001542"/>
    </source>
</evidence>
<dbReference type="EMBL" id="DS113667">
    <property type="protein sequence ID" value="EAX98648.1"/>
    <property type="molecule type" value="Genomic_DNA"/>
</dbReference>
<feature type="transmembrane region" description="Helical" evidence="6">
    <location>
        <begin position="120"/>
        <end position="143"/>
    </location>
</feature>
<comment type="similarity">
    <text evidence="2">Belongs to the YIP1 family.</text>
</comment>
<dbReference type="Proteomes" id="UP000001542">
    <property type="component" value="Unassembled WGS sequence"/>
</dbReference>
<dbReference type="InParanoid" id="A2F8W6"/>
<evidence type="ECO:0000256" key="4">
    <source>
        <dbReference type="ARBA" id="ARBA00022989"/>
    </source>
</evidence>
<dbReference type="eggNOG" id="KOG3103">
    <property type="taxonomic scope" value="Eukaryota"/>
</dbReference>
<evidence type="ECO:0000256" key="2">
    <source>
        <dbReference type="ARBA" id="ARBA00010596"/>
    </source>
</evidence>
<dbReference type="VEuPathDB" id="TrichDB:TVAG_403300"/>
<dbReference type="FunCoup" id="A2F8W6">
    <property type="interactions" value="749"/>
</dbReference>
<evidence type="ECO:0000313" key="7">
    <source>
        <dbReference type="EMBL" id="EAX98648.1"/>
    </source>
</evidence>
<evidence type="ECO:0000256" key="5">
    <source>
        <dbReference type="ARBA" id="ARBA00023136"/>
    </source>
</evidence>
<dbReference type="PANTHER" id="PTHR21236:SF2">
    <property type="entry name" value="PROTEIN YIPF"/>
    <property type="match status" value="1"/>
</dbReference>
<feature type="transmembrane region" description="Helical" evidence="6">
    <location>
        <begin position="209"/>
        <end position="228"/>
    </location>
</feature>
<dbReference type="OrthoDB" id="440385at2759"/>
<dbReference type="KEGG" id="tva:4756448"/>
<dbReference type="GO" id="GO:0016020">
    <property type="term" value="C:membrane"/>
    <property type="evidence" value="ECO:0007669"/>
    <property type="project" value="UniProtKB-SubCell"/>
</dbReference>
<evidence type="ECO:0000256" key="1">
    <source>
        <dbReference type="ARBA" id="ARBA00004141"/>
    </source>
</evidence>
<dbReference type="RefSeq" id="XP_001311578.1">
    <property type="nucleotide sequence ID" value="XM_001311577.1"/>
</dbReference>
<dbReference type="PANTHER" id="PTHR21236">
    <property type="entry name" value="GOLGI MEMBRANE PROTEIN YIP1"/>
    <property type="match status" value="1"/>
</dbReference>
<dbReference type="InterPro" id="IPR045231">
    <property type="entry name" value="Yip1/4-like"/>
</dbReference>
<reference evidence="7" key="1">
    <citation type="submission" date="2006-10" db="EMBL/GenBank/DDBJ databases">
        <authorList>
            <person name="Amadeo P."/>
            <person name="Zhao Q."/>
            <person name="Wortman J."/>
            <person name="Fraser-Liggett C."/>
            <person name="Carlton J."/>
        </authorList>
    </citation>
    <scope>NUCLEOTIDE SEQUENCE</scope>
    <source>
        <strain evidence="7">G3</strain>
    </source>
</reference>
<dbReference type="GO" id="GO:0005802">
    <property type="term" value="C:trans-Golgi network"/>
    <property type="evidence" value="ECO:0000318"/>
    <property type="project" value="GO_Central"/>
</dbReference>
<dbReference type="STRING" id="5722.A2F8W6"/>
<dbReference type="GO" id="GO:0006888">
    <property type="term" value="P:endoplasmic reticulum to Golgi vesicle-mediated transport"/>
    <property type="evidence" value="ECO:0000318"/>
    <property type="project" value="GO_Central"/>
</dbReference>
<sequence length="229" mass="25514">MIQDDLDFIQSSPQQNIPQGVSVPVQNIPPPQPTFTAPQATVHHTVGEYASIWHGGFPGEPSLFEELGIHNSDVKSNLIYILSPNKVPRAIDNNFLISILFFIAYAFLLLLTGMPRFGTVYMIAVIGSIVLYSAFHYMSLAFVPDSEFTVMTLVTAISYCLPPIVPALFISRIFKLRIITAAIISIPCVGWASYCAARYLLPILKLQTLELVIIPLYIFFSYMLLLPLM</sequence>
<keyword evidence="4 6" id="KW-1133">Transmembrane helix</keyword>
<comment type="subcellular location">
    <subcellularLocation>
        <location evidence="1">Membrane</location>
        <topology evidence="1">Multi-pass membrane protein</topology>
    </subcellularLocation>
</comment>
<feature type="transmembrane region" description="Helical" evidence="6">
    <location>
        <begin position="95"/>
        <end position="114"/>
    </location>
</feature>
<accession>A2F8W6</accession>
<feature type="transmembrane region" description="Helical" evidence="6">
    <location>
        <begin position="150"/>
        <end position="170"/>
    </location>
</feature>
<evidence type="ECO:0000256" key="3">
    <source>
        <dbReference type="ARBA" id="ARBA00022692"/>
    </source>
</evidence>
<evidence type="ECO:0000256" key="6">
    <source>
        <dbReference type="SAM" id="Phobius"/>
    </source>
</evidence>
<gene>
    <name evidence="7" type="ORF">TVAG_403300</name>
</gene>
<keyword evidence="5 6" id="KW-0472">Membrane</keyword>
<organism evidence="7 8">
    <name type="scientific">Trichomonas vaginalis (strain ATCC PRA-98 / G3)</name>
    <dbReference type="NCBI Taxonomy" id="412133"/>
    <lineage>
        <taxon>Eukaryota</taxon>
        <taxon>Metamonada</taxon>
        <taxon>Parabasalia</taxon>
        <taxon>Trichomonadida</taxon>
        <taxon>Trichomonadidae</taxon>
        <taxon>Trichomonas</taxon>
    </lineage>
</organism>
<keyword evidence="3 6" id="KW-0812">Transmembrane</keyword>
<dbReference type="GO" id="GO:0048280">
    <property type="term" value="P:vesicle fusion with Golgi apparatus"/>
    <property type="evidence" value="ECO:0000318"/>
    <property type="project" value="GO_Central"/>
</dbReference>
<dbReference type="VEuPathDB" id="TrichDB:TVAGG3_0689150"/>
<name>A2F8W6_TRIV3</name>
<dbReference type="AlphaFoldDB" id="A2F8W6"/>
<reference evidence="7" key="2">
    <citation type="journal article" date="2007" name="Science">
        <title>Draft genome sequence of the sexually transmitted pathogen Trichomonas vaginalis.</title>
        <authorList>
            <person name="Carlton J.M."/>
            <person name="Hirt R.P."/>
            <person name="Silva J.C."/>
            <person name="Delcher A.L."/>
            <person name="Schatz M."/>
            <person name="Zhao Q."/>
            <person name="Wortman J.R."/>
            <person name="Bidwell S.L."/>
            <person name="Alsmark U.C.M."/>
            <person name="Besteiro S."/>
            <person name="Sicheritz-Ponten T."/>
            <person name="Noel C.J."/>
            <person name="Dacks J.B."/>
            <person name="Foster P.G."/>
            <person name="Simillion C."/>
            <person name="Van de Peer Y."/>
            <person name="Miranda-Saavedra D."/>
            <person name="Barton G.J."/>
            <person name="Westrop G.D."/>
            <person name="Mueller S."/>
            <person name="Dessi D."/>
            <person name="Fiori P.L."/>
            <person name="Ren Q."/>
            <person name="Paulsen I."/>
            <person name="Zhang H."/>
            <person name="Bastida-Corcuera F.D."/>
            <person name="Simoes-Barbosa A."/>
            <person name="Brown M.T."/>
            <person name="Hayes R.D."/>
            <person name="Mukherjee M."/>
            <person name="Okumura C.Y."/>
            <person name="Schneider R."/>
            <person name="Smith A.J."/>
            <person name="Vanacova S."/>
            <person name="Villalvazo M."/>
            <person name="Haas B.J."/>
            <person name="Pertea M."/>
            <person name="Feldblyum T.V."/>
            <person name="Utterback T.R."/>
            <person name="Shu C.L."/>
            <person name="Osoegawa K."/>
            <person name="de Jong P.J."/>
            <person name="Hrdy I."/>
            <person name="Horvathova L."/>
            <person name="Zubacova Z."/>
            <person name="Dolezal P."/>
            <person name="Malik S.B."/>
            <person name="Logsdon J.M. Jr."/>
            <person name="Henze K."/>
            <person name="Gupta A."/>
            <person name="Wang C.C."/>
            <person name="Dunne R.L."/>
            <person name="Upcroft J.A."/>
            <person name="Upcroft P."/>
            <person name="White O."/>
            <person name="Salzberg S.L."/>
            <person name="Tang P."/>
            <person name="Chiu C.-H."/>
            <person name="Lee Y.-S."/>
            <person name="Embley T.M."/>
            <person name="Coombs G.H."/>
            <person name="Mottram J.C."/>
            <person name="Tachezy J."/>
            <person name="Fraser-Liggett C.M."/>
            <person name="Johnson P.J."/>
        </authorList>
    </citation>
    <scope>NUCLEOTIDE SEQUENCE [LARGE SCALE GENOMIC DNA]</scope>
    <source>
        <strain evidence="7">G3</strain>
    </source>
</reference>
<keyword evidence="8" id="KW-1185">Reference proteome</keyword>
<protein>
    <submittedName>
        <fullName evidence="7">Golgi membrane protein, putative</fullName>
    </submittedName>
</protein>
<proteinExistence type="inferred from homology"/>